<protein>
    <submittedName>
        <fullName evidence="1">Uncharacterized protein</fullName>
    </submittedName>
</protein>
<keyword evidence="2" id="KW-1185">Reference proteome</keyword>
<dbReference type="Proteomes" id="UP001160390">
    <property type="component" value="Unassembled WGS sequence"/>
</dbReference>
<gene>
    <name evidence="1" type="ORF">CCHLO57077_00015452</name>
</gene>
<organism evidence="1 2">
    <name type="scientific">Clonostachys chloroleuca</name>
    <dbReference type="NCBI Taxonomy" id="1926264"/>
    <lineage>
        <taxon>Eukaryota</taxon>
        <taxon>Fungi</taxon>
        <taxon>Dikarya</taxon>
        <taxon>Ascomycota</taxon>
        <taxon>Pezizomycotina</taxon>
        <taxon>Sordariomycetes</taxon>
        <taxon>Hypocreomycetidae</taxon>
        <taxon>Hypocreales</taxon>
        <taxon>Bionectriaceae</taxon>
        <taxon>Clonostachys</taxon>
    </lineage>
</organism>
<proteinExistence type="predicted"/>
<sequence length="173" mass="19573">MDSTIESFISQQLLAATIGLSRNEEELDFLLQFFETSEFQIPRSLDGYGPARIILKEAYMAQQMFLGRVRSAQNDANVLKSKVHTLFKRQINMIDNSPKVLFTTDRGHLRHAKANVHKDDEIWVLAGASIPIILRPVDEATYRLVRDAYVHGIMYGEGVPDGSSDSTREISLF</sequence>
<comment type="caution">
    <text evidence="1">The sequence shown here is derived from an EMBL/GenBank/DDBJ whole genome shotgun (WGS) entry which is preliminary data.</text>
</comment>
<dbReference type="EMBL" id="CABFNP030001324">
    <property type="protein sequence ID" value="CAI6099683.1"/>
    <property type="molecule type" value="Genomic_DNA"/>
</dbReference>
<accession>A0AA35QD17</accession>
<name>A0AA35QD17_9HYPO</name>
<evidence type="ECO:0000313" key="2">
    <source>
        <dbReference type="Proteomes" id="UP001160390"/>
    </source>
</evidence>
<reference evidence="1" key="1">
    <citation type="submission" date="2023-01" db="EMBL/GenBank/DDBJ databases">
        <authorList>
            <person name="Piombo E."/>
        </authorList>
    </citation>
    <scope>NUCLEOTIDE SEQUENCE</scope>
</reference>
<evidence type="ECO:0000313" key="1">
    <source>
        <dbReference type="EMBL" id="CAI6099683.1"/>
    </source>
</evidence>
<dbReference type="AlphaFoldDB" id="A0AA35QD17"/>
<dbReference type="Pfam" id="PF26639">
    <property type="entry name" value="Het-6_barrel"/>
    <property type="match status" value="1"/>
</dbReference>